<evidence type="ECO:0000313" key="2">
    <source>
        <dbReference type="EMBL" id="GBN58445.1"/>
    </source>
</evidence>
<sequence length="69" mass="8021">MKEEIQVVKERKVWDLVPKPANGKVIGCRWVYTLKQHEKGVIVRYKGRLVAQGFGQIQGIHYDEIFNPV</sequence>
<reference evidence="2 3" key="1">
    <citation type="journal article" date="2019" name="Sci. Rep.">
        <title>Orb-weaving spider Araneus ventricosus genome elucidates the spidroin gene catalogue.</title>
        <authorList>
            <person name="Kono N."/>
            <person name="Nakamura H."/>
            <person name="Ohtoshi R."/>
            <person name="Moran D.A.P."/>
            <person name="Shinohara A."/>
            <person name="Yoshida Y."/>
            <person name="Fujiwara M."/>
            <person name="Mori M."/>
            <person name="Tomita M."/>
            <person name="Arakawa K."/>
        </authorList>
    </citation>
    <scope>NUCLEOTIDE SEQUENCE [LARGE SCALE GENOMIC DNA]</scope>
</reference>
<keyword evidence="3" id="KW-1185">Reference proteome</keyword>
<protein>
    <recommendedName>
        <fullName evidence="1">Reverse transcriptase Ty1/copia-type domain-containing protein</fullName>
    </recommendedName>
</protein>
<dbReference type="Proteomes" id="UP000499080">
    <property type="component" value="Unassembled WGS sequence"/>
</dbReference>
<evidence type="ECO:0000259" key="1">
    <source>
        <dbReference type="Pfam" id="PF07727"/>
    </source>
</evidence>
<dbReference type="Pfam" id="PF07727">
    <property type="entry name" value="RVT_2"/>
    <property type="match status" value="1"/>
</dbReference>
<organism evidence="2 3">
    <name type="scientific">Araneus ventricosus</name>
    <name type="common">Orbweaver spider</name>
    <name type="synonym">Epeira ventricosa</name>
    <dbReference type="NCBI Taxonomy" id="182803"/>
    <lineage>
        <taxon>Eukaryota</taxon>
        <taxon>Metazoa</taxon>
        <taxon>Ecdysozoa</taxon>
        <taxon>Arthropoda</taxon>
        <taxon>Chelicerata</taxon>
        <taxon>Arachnida</taxon>
        <taxon>Araneae</taxon>
        <taxon>Araneomorphae</taxon>
        <taxon>Entelegynae</taxon>
        <taxon>Araneoidea</taxon>
        <taxon>Araneidae</taxon>
        <taxon>Araneus</taxon>
    </lineage>
</organism>
<accession>A0A4Y2Q2Q7</accession>
<feature type="domain" description="Reverse transcriptase Ty1/copia-type" evidence="1">
    <location>
        <begin position="12"/>
        <end position="69"/>
    </location>
</feature>
<gene>
    <name evidence="2" type="ORF">AVEN_129599_1</name>
</gene>
<dbReference type="OrthoDB" id="6435466at2759"/>
<name>A0A4Y2Q2Q7_ARAVE</name>
<dbReference type="EMBL" id="BGPR01219007">
    <property type="protein sequence ID" value="GBN58445.1"/>
    <property type="molecule type" value="Genomic_DNA"/>
</dbReference>
<dbReference type="AlphaFoldDB" id="A0A4Y2Q2Q7"/>
<proteinExistence type="predicted"/>
<dbReference type="InterPro" id="IPR013103">
    <property type="entry name" value="RVT_2"/>
</dbReference>
<comment type="caution">
    <text evidence="2">The sequence shown here is derived from an EMBL/GenBank/DDBJ whole genome shotgun (WGS) entry which is preliminary data.</text>
</comment>
<feature type="non-terminal residue" evidence="2">
    <location>
        <position position="69"/>
    </location>
</feature>
<evidence type="ECO:0000313" key="3">
    <source>
        <dbReference type="Proteomes" id="UP000499080"/>
    </source>
</evidence>